<feature type="binding site" evidence="7">
    <location>
        <position position="106"/>
    </location>
    <ligand>
        <name>Zn(2+)</name>
        <dbReference type="ChEBI" id="CHEBI:29105"/>
        <label>1</label>
    </ligand>
</feature>
<keyword evidence="5 7" id="KW-0862">Zinc</keyword>
<keyword evidence="7" id="KW-0255">Endonuclease</keyword>
<dbReference type="SMART" id="SM00518">
    <property type="entry name" value="AP2Ec"/>
    <property type="match status" value="1"/>
</dbReference>
<feature type="binding site" evidence="7">
    <location>
        <position position="221"/>
    </location>
    <ligand>
        <name>Zn(2+)</name>
        <dbReference type="ChEBI" id="CHEBI:29105"/>
        <label>3</label>
    </ligand>
</feature>
<dbReference type="InterPro" id="IPR013022">
    <property type="entry name" value="Xyl_isomerase-like_TIM-brl"/>
</dbReference>
<dbReference type="InterPro" id="IPR036237">
    <property type="entry name" value="Xyl_isomerase-like_sf"/>
</dbReference>
<comment type="function">
    <text evidence="7">Endonuclease IV plays a role in DNA repair. It cleaves phosphodiester bonds at apurinic or apyrimidinic (AP) sites, generating a 3'-hydroxyl group and a 5'-terminal sugar phosphate.</text>
</comment>
<accession>A0ABV1J8A3</accession>
<evidence type="ECO:0000256" key="6">
    <source>
        <dbReference type="ARBA" id="ARBA00023204"/>
    </source>
</evidence>
<comment type="caution">
    <text evidence="9">The sequence shown here is derived from an EMBL/GenBank/DDBJ whole genome shotgun (WGS) entry which is preliminary data.</text>
</comment>
<feature type="binding site" evidence="7">
    <location>
        <position position="253"/>
    </location>
    <ligand>
        <name>Zn(2+)</name>
        <dbReference type="ChEBI" id="CHEBI:29105"/>
        <label>2</label>
    </ligand>
</feature>
<evidence type="ECO:0000259" key="8">
    <source>
        <dbReference type="Pfam" id="PF01261"/>
    </source>
</evidence>
<dbReference type="PROSITE" id="PS51432">
    <property type="entry name" value="AP_NUCLEASE_F2_4"/>
    <property type="match status" value="1"/>
</dbReference>
<dbReference type="CDD" id="cd00019">
    <property type="entry name" value="AP2Ec"/>
    <property type="match status" value="1"/>
</dbReference>
<gene>
    <name evidence="7" type="primary">nfo</name>
    <name evidence="9" type="ORF">AAA081_07715</name>
</gene>
<evidence type="ECO:0000256" key="3">
    <source>
        <dbReference type="ARBA" id="ARBA00022763"/>
    </source>
</evidence>
<keyword evidence="4 7" id="KW-0378">Hydrolase</keyword>
<proteinExistence type="inferred from homology"/>
<evidence type="ECO:0000256" key="7">
    <source>
        <dbReference type="HAMAP-Rule" id="MF_00152"/>
    </source>
</evidence>
<dbReference type="RefSeq" id="WP_349054482.1">
    <property type="nucleotide sequence ID" value="NZ_JBBNPS010000027.1"/>
</dbReference>
<evidence type="ECO:0000313" key="9">
    <source>
        <dbReference type="EMBL" id="MEQ3354175.1"/>
    </source>
</evidence>
<feature type="binding site" evidence="7">
    <location>
        <position position="208"/>
    </location>
    <ligand>
        <name>Zn(2+)</name>
        <dbReference type="ChEBI" id="CHEBI:29105"/>
        <label>2</label>
    </ligand>
</feature>
<dbReference type="SUPFAM" id="SSF51658">
    <property type="entry name" value="Xylose isomerase-like"/>
    <property type="match status" value="1"/>
</dbReference>
<dbReference type="GO" id="GO:0008833">
    <property type="term" value="F:deoxyribonuclease IV (phage-T4-induced) activity"/>
    <property type="evidence" value="ECO:0007669"/>
    <property type="project" value="UniProtKB-EC"/>
</dbReference>
<dbReference type="Proteomes" id="UP001481872">
    <property type="component" value="Unassembled WGS sequence"/>
</dbReference>
<feature type="binding site" evidence="7">
    <location>
        <position position="141"/>
    </location>
    <ligand>
        <name>Zn(2+)</name>
        <dbReference type="ChEBI" id="CHEBI:29105"/>
        <label>2</label>
    </ligand>
</feature>
<organism evidence="9 10">
    <name type="scientific">Aedoeadaptatus acetigenes</name>
    <dbReference type="NCBI Taxonomy" id="2981723"/>
    <lineage>
        <taxon>Bacteria</taxon>
        <taxon>Bacillati</taxon>
        <taxon>Bacillota</taxon>
        <taxon>Tissierellia</taxon>
        <taxon>Tissierellales</taxon>
        <taxon>Peptoniphilaceae</taxon>
        <taxon>Aedoeadaptatus</taxon>
    </lineage>
</organism>
<feature type="binding site" evidence="7">
    <location>
        <position position="177"/>
    </location>
    <ligand>
        <name>Zn(2+)</name>
        <dbReference type="ChEBI" id="CHEBI:29105"/>
        <label>3</label>
    </ligand>
</feature>
<evidence type="ECO:0000256" key="5">
    <source>
        <dbReference type="ARBA" id="ARBA00022833"/>
    </source>
</evidence>
<keyword evidence="2 7" id="KW-0479">Metal-binding</keyword>
<feature type="binding site" evidence="7">
    <location>
        <position position="174"/>
    </location>
    <ligand>
        <name>Zn(2+)</name>
        <dbReference type="ChEBI" id="CHEBI:29105"/>
        <label>2</label>
    </ligand>
</feature>
<dbReference type="HAMAP" id="MF_00152">
    <property type="entry name" value="Nfo"/>
    <property type="match status" value="1"/>
</dbReference>
<feature type="binding site" evidence="7">
    <location>
        <position position="141"/>
    </location>
    <ligand>
        <name>Zn(2+)</name>
        <dbReference type="ChEBI" id="CHEBI:29105"/>
        <label>1</label>
    </ligand>
</feature>
<keyword evidence="7" id="KW-0540">Nuclease</keyword>
<evidence type="ECO:0000256" key="1">
    <source>
        <dbReference type="ARBA" id="ARBA00005340"/>
    </source>
</evidence>
<dbReference type="NCBIfam" id="TIGR00587">
    <property type="entry name" value="nfo"/>
    <property type="match status" value="1"/>
</dbReference>
<comment type="catalytic activity">
    <reaction evidence="7">
        <text>Endonucleolytic cleavage to 5'-phosphooligonucleotide end-products.</text>
        <dbReference type="EC" id="3.1.21.2"/>
    </reaction>
</comment>
<comment type="similarity">
    <text evidence="1 7">Belongs to the AP endonuclease 2 family.</text>
</comment>
<reference evidence="9 10" key="1">
    <citation type="submission" date="2024-04" db="EMBL/GenBank/DDBJ databases">
        <title>Human intestinal bacterial collection.</title>
        <authorList>
            <person name="Pauvert C."/>
            <person name="Hitch T.C.A."/>
            <person name="Clavel T."/>
        </authorList>
    </citation>
    <scope>NUCLEOTIDE SEQUENCE [LARGE SCALE GENOMIC DNA]</scope>
    <source>
        <strain evidence="9 10">CLA-SR-H026</strain>
    </source>
</reference>
<feature type="binding site" evidence="7">
    <location>
        <position position="65"/>
    </location>
    <ligand>
        <name>Zn(2+)</name>
        <dbReference type="ChEBI" id="CHEBI:29105"/>
        <label>1</label>
    </ligand>
</feature>
<dbReference type="Pfam" id="PF01261">
    <property type="entry name" value="AP_endonuc_2"/>
    <property type="match status" value="1"/>
</dbReference>
<dbReference type="InterPro" id="IPR001719">
    <property type="entry name" value="AP_endonuc_2"/>
</dbReference>
<feature type="domain" description="Xylose isomerase-like TIM barrel" evidence="8">
    <location>
        <begin position="19"/>
        <end position="269"/>
    </location>
</feature>
<name>A0ABV1J8A3_9FIRM</name>
<dbReference type="PANTHER" id="PTHR21445">
    <property type="entry name" value="ENDONUCLEASE IV ENDODEOXYRIBONUCLEASE IV"/>
    <property type="match status" value="1"/>
</dbReference>
<evidence type="ECO:0000256" key="4">
    <source>
        <dbReference type="ARBA" id="ARBA00022801"/>
    </source>
</evidence>
<dbReference type="PROSITE" id="PS00731">
    <property type="entry name" value="AP_NUCLEASE_F2_3"/>
    <property type="match status" value="1"/>
</dbReference>
<sequence>MLTIGYHTSTTSGFVKTMEEVKTYGASTFQFFTRNPRGSKARELDMADMENFIRQKNAFGPVVAHAAYTMNLASSREDVRKKSFEIFTSDMALLARYPEDTVYVFHPGSHTKDGAEVGVERIIRAMDQAKALFPHRAICLETMSGKGTEIGYRLEEIAEIIDEVASEDVGVVLDTCHLFSAGYDLSDPEAFFNTFDELIGLEKIKAVHVNDSLAPFGAKKDRHAPVGAGEIGLDVIGRFLYADPIKNLPMILETPGDPEDHEKEIQRLQAFGQSM</sequence>
<keyword evidence="10" id="KW-1185">Reference proteome</keyword>
<evidence type="ECO:0000313" key="10">
    <source>
        <dbReference type="Proteomes" id="UP001481872"/>
    </source>
</evidence>
<feature type="binding site" evidence="7">
    <location>
        <position position="223"/>
    </location>
    <ligand>
        <name>Zn(2+)</name>
        <dbReference type="ChEBI" id="CHEBI:29105"/>
        <label>3</label>
    </ligand>
</feature>
<keyword evidence="6 7" id="KW-0234">DNA repair</keyword>
<keyword evidence="3 7" id="KW-0227">DNA damage</keyword>
<comment type="cofactor">
    <cofactor evidence="7">
        <name>Zn(2+)</name>
        <dbReference type="ChEBI" id="CHEBI:29105"/>
    </cofactor>
    <text evidence="7">Binds 3 Zn(2+) ions.</text>
</comment>
<dbReference type="PANTHER" id="PTHR21445:SF0">
    <property type="entry name" value="APURINIC-APYRIMIDINIC ENDONUCLEASE"/>
    <property type="match status" value="1"/>
</dbReference>
<dbReference type="InterPro" id="IPR018246">
    <property type="entry name" value="AP_endonuc_F2_Zn_BS"/>
</dbReference>
<dbReference type="Gene3D" id="3.20.20.150">
    <property type="entry name" value="Divalent-metal-dependent TIM barrel enzymes"/>
    <property type="match status" value="1"/>
</dbReference>
<dbReference type="EMBL" id="JBBNPS010000027">
    <property type="protein sequence ID" value="MEQ3354175.1"/>
    <property type="molecule type" value="Genomic_DNA"/>
</dbReference>
<evidence type="ECO:0000256" key="2">
    <source>
        <dbReference type="ARBA" id="ARBA00022723"/>
    </source>
</evidence>
<protein>
    <recommendedName>
        <fullName evidence="7">Probable endonuclease 4</fullName>
        <ecNumber evidence="7">3.1.21.2</ecNumber>
    </recommendedName>
    <alternativeName>
        <fullName evidence="7">Endodeoxyribonuclease IV</fullName>
    </alternativeName>
    <alternativeName>
        <fullName evidence="7">Endonuclease IV</fullName>
    </alternativeName>
</protein>
<dbReference type="EC" id="3.1.21.2" evidence="7"/>